<evidence type="ECO:0000256" key="13">
    <source>
        <dbReference type="PIRSR" id="PIRSR604385-2"/>
    </source>
</evidence>
<proteinExistence type="inferred from homology"/>
<comment type="similarity">
    <text evidence="2">Belongs to the Nudix hydrolase family. NudF subfamily.</text>
</comment>
<evidence type="ECO:0000256" key="4">
    <source>
        <dbReference type="ARBA" id="ARBA00013297"/>
    </source>
</evidence>
<evidence type="ECO:0000256" key="7">
    <source>
        <dbReference type="ARBA" id="ARBA00022842"/>
    </source>
</evidence>
<dbReference type="PANTHER" id="PTHR11839">
    <property type="entry name" value="UDP/ADP-SUGAR PYROPHOSPHATASE"/>
    <property type="match status" value="1"/>
</dbReference>
<evidence type="ECO:0000256" key="8">
    <source>
        <dbReference type="ARBA" id="ARBA00025164"/>
    </source>
</evidence>
<dbReference type="InterPro" id="IPR004385">
    <property type="entry name" value="NDP_pyrophosphatase"/>
</dbReference>
<evidence type="ECO:0000256" key="14">
    <source>
        <dbReference type="PIRSR" id="PIRSR604385-3"/>
    </source>
</evidence>
<feature type="binding site" evidence="13">
    <location>
        <position position="163"/>
    </location>
    <ligand>
        <name>Mg(2+)</name>
        <dbReference type="ChEBI" id="CHEBI:18420"/>
        <label>1</label>
    </ligand>
</feature>
<evidence type="ECO:0000313" key="17">
    <source>
        <dbReference type="Proteomes" id="UP000219020"/>
    </source>
</evidence>
<dbReference type="GO" id="GO:0005829">
    <property type="term" value="C:cytosol"/>
    <property type="evidence" value="ECO:0007669"/>
    <property type="project" value="TreeGrafter"/>
</dbReference>
<dbReference type="GO" id="GO:0047631">
    <property type="term" value="F:ADP-ribose diphosphatase activity"/>
    <property type="evidence" value="ECO:0007669"/>
    <property type="project" value="UniProtKB-EC"/>
</dbReference>
<dbReference type="NCBIfam" id="TIGR00052">
    <property type="entry name" value="nudix-type nucleoside diphosphatase, YffH/AdpP family"/>
    <property type="match status" value="1"/>
</dbReference>
<evidence type="ECO:0000256" key="11">
    <source>
        <dbReference type="ARBA" id="ARBA00033056"/>
    </source>
</evidence>
<evidence type="ECO:0000256" key="9">
    <source>
        <dbReference type="ARBA" id="ARBA00030162"/>
    </source>
</evidence>
<reference evidence="17" key="1">
    <citation type="submission" date="2017-04" db="EMBL/GenBank/DDBJ databases">
        <title>Genome evolution of the luminous symbionts of deep sea anglerfish.</title>
        <authorList>
            <person name="Hendry T.A."/>
        </authorList>
    </citation>
    <scope>NUCLEOTIDE SEQUENCE [LARGE SCALE GENOMIC DNA]</scope>
</reference>
<dbReference type="InterPro" id="IPR000086">
    <property type="entry name" value="NUDIX_hydrolase_dom"/>
</dbReference>
<dbReference type="GO" id="GO:0019144">
    <property type="term" value="F:ADP-sugar diphosphatase activity"/>
    <property type="evidence" value="ECO:0007669"/>
    <property type="project" value="TreeGrafter"/>
</dbReference>
<sequence length="203" mass="22859">MIQKKQLNQFGQNDVQIDASNLVYNGHFKIIKYHFRHRMFAGGWSNTIERELFERGNAVAMLPYDPVTDKVVLIEQIRVGAMISSESPWQLEIVAGVIDESETTELVAIREAQEEAGLPVKRLIFMTSYLSSSGGCSERITLYLGLVDSTTAEGLHGLPDEGEDIRVHVVPRKTAYQWVVDGKIENAASVIALQWLALNQRKW</sequence>
<keyword evidence="6 16" id="KW-0378">Hydrolase</keyword>
<dbReference type="NCBIfam" id="NF008003">
    <property type="entry name" value="PRK10729.1"/>
    <property type="match status" value="1"/>
</dbReference>
<feature type="domain" description="Nudix hydrolase" evidence="15">
    <location>
        <begin position="54"/>
        <end position="192"/>
    </location>
</feature>
<dbReference type="GeneID" id="66951134"/>
<feature type="binding site" evidence="13">
    <location>
        <position position="95"/>
    </location>
    <ligand>
        <name>Mg(2+)</name>
        <dbReference type="ChEBI" id="CHEBI:18420"/>
        <label>1</label>
    </ligand>
</feature>
<feature type="short sequence motif" description="Nudix box" evidence="14">
    <location>
        <begin position="96"/>
        <end position="118"/>
    </location>
</feature>
<evidence type="ECO:0000256" key="6">
    <source>
        <dbReference type="ARBA" id="ARBA00022801"/>
    </source>
</evidence>
<evidence type="ECO:0000256" key="10">
    <source>
        <dbReference type="ARBA" id="ARBA00030308"/>
    </source>
</evidence>
<dbReference type="InterPro" id="IPR020084">
    <property type="entry name" value="NUDIX_hydrolase_CS"/>
</dbReference>
<evidence type="ECO:0000259" key="15">
    <source>
        <dbReference type="PROSITE" id="PS51462"/>
    </source>
</evidence>
<gene>
    <name evidence="16" type="ORF">BTN49_0725</name>
</gene>
<dbReference type="AlphaFoldDB" id="A0A2A5T6J1"/>
<evidence type="ECO:0000256" key="12">
    <source>
        <dbReference type="ARBA" id="ARBA00049546"/>
    </source>
</evidence>
<dbReference type="PROSITE" id="PS51462">
    <property type="entry name" value="NUDIX"/>
    <property type="match status" value="1"/>
</dbReference>
<evidence type="ECO:0000256" key="1">
    <source>
        <dbReference type="ARBA" id="ARBA00001946"/>
    </source>
</evidence>
<dbReference type="PROSITE" id="PS00893">
    <property type="entry name" value="NUDIX_BOX"/>
    <property type="match status" value="1"/>
</dbReference>
<comment type="catalytic activity">
    <reaction evidence="12">
        <text>ADP-D-ribose + H2O = D-ribose 5-phosphate + AMP + 2 H(+)</text>
        <dbReference type="Rhea" id="RHEA:10412"/>
        <dbReference type="ChEBI" id="CHEBI:15377"/>
        <dbReference type="ChEBI" id="CHEBI:15378"/>
        <dbReference type="ChEBI" id="CHEBI:57967"/>
        <dbReference type="ChEBI" id="CHEBI:78346"/>
        <dbReference type="ChEBI" id="CHEBI:456215"/>
        <dbReference type="EC" id="3.6.1.13"/>
    </reaction>
</comment>
<dbReference type="CDD" id="cd24155">
    <property type="entry name" value="NUDIX_ADPRase"/>
    <property type="match status" value="1"/>
</dbReference>
<feature type="binding site" evidence="13">
    <location>
        <position position="111"/>
    </location>
    <ligand>
        <name>Mg(2+)</name>
        <dbReference type="ChEBI" id="CHEBI:18420"/>
        <label>1</label>
    </ligand>
</feature>
<evidence type="ECO:0000256" key="2">
    <source>
        <dbReference type="ARBA" id="ARBA00007482"/>
    </source>
</evidence>
<evidence type="ECO:0000313" key="16">
    <source>
        <dbReference type="EMBL" id="PCS23756.1"/>
    </source>
</evidence>
<dbReference type="Gene3D" id="3.90.79.10">
    <property type="entry name" value="Nucleoside Triphosphate Pyrophosphohydrolase"/>
    <property type="match status" value="1"/>
</dbReference>
<evidence type="ECO:0000256" key="3">
    <source>
        <dbReference type="ARBA" id="ARBA00012453"/>
    </source>
</evidence>
<keyword evidence="5 13" id="KW-0479">Metal-binding</keyword>
<dbReference type="RefSeq" id="WP_394336625.1">
    <property type="nucleotide sequence ID" value="NZ_CAWNJE010000005.1"/>
</dbReference>
<evidence type="ECO:0000256" key="5">
    <source>
        <dbReference type="ARBA" id="ARBA00022723"/>
    </source>
</evidence>
<keyword evidence="7 13" id="KW-0460">Magnesium</keyword>
<comment type="cofactor">
    <cofactor evidence="1 13">
        <name>Mg(2+)</name>
        <dbReference type="ChEBI" id="CHEBI:18420"/>
    </cofactor>
</comment>
<dbReference type="InterPro" id="IPR015797">
    <property type="entry name" value="NUDIX_hydrolase-like_dom_sf"/>
</dbReference>
<dbReference type="GO" id="GO:0006753">
    <property type="term" value="P:nucleoside phosphate metabolic process"/>
    <property type="evidence" value="ECO:0007669"/>
    <property type="project" value="TreeGrafter"/>
</dbReference>
<dbReference type="Pfam" id="PF00293">
    <property type="entry name" value="NUDIX"/>
    <property type="match status" value="1"/>
</dbReference>
<keyword evidence="17" id="KW-1185">Reference proteome</keyword>
<comment type="caution">
    <text evidence="16">The sequence shown here is derived from an EMBL/GenBank/DDBJ whole genome shotgun (WGS) entry which is preliminary data.</text>
</comment>
<feature type="binding site" evidence="13">
    <location>
        <position position="115"/>
    </location>
    <ligand>
        <name>Mg(2+)</name>
        <dbReference type="ChEBI" id="CHEBI:18420"/>
        <label>1</label>
    </ligand>
</feature>
<name>A0A2A5T6J1_9GAMM</name>
<dbReference type="GO" id="GO:0046872">
    <property type="term" value="F:metal ion binding"/>
    <property type="evidence" value="ECO:0007669"/>
    <property type="project" value="UniProtKB-KW"/>
</dbReference>
<dbReference type="EC" id="3.6.1.13" evidence="3"/>
<dbReference type="Proteomes" id="UP000219020">
    <property type="component" value="Unassembled WGS sequence"/>
</dbReference>
<protein>
    <recommendedName>
        <fullName evidence="4">ADP-ribose pyrophosphatase</fullName>
        <ecNumber evidence="3">3.6.1.13</ecNumber>
    </recommendedName>
    <alternativeName>
        <fullName evidence="9">ADP-ribose diphosphatase</fullName>
    </alternativeName>
    <alternativeName>
        <fullName evidence="11">ADP-ribose phosphohydrolase</fullName>
    </alternativeName>
    <alternativeName>
        <fullName evidence="10">Adenosine diphosphoribose pyrophosphatase</fullName>
    </alternativeName>
</protein>
<accession>A0A2A5T6J1</accession>
<comment type="function">
    <text evidence="8">Acts on ADP-mannose and ADP-glucose as well as ADP-ribose. Prevents glycogen biosynthesis. The reaction catalyzed by this enzyme is a limiting step of the gluconeogenic process.</text>
</comment>
<dbReference type="GO" id="GO:0019693">
    <property type="term" value="P:ribose phosphate metabolic process"/>
    <property type="evidence" value="ECO:0007669"/>
    <property type="project" value="TreeGrafter"/>
</dbReference>
<dbReference type="PANTHER" id="PTHR11839:SF5">
    <property type="entry name" value="ADP-RIBOSE PYROPHOSPHATASE"/>
    <property type="match status" value="1"/>
</dbReference>
<organism evidence="16 17">
    <name type="scientific">Candidatus Enterovibrio escicola</name>
    <dbReference type="NCBI Taxonomy" id="1927127"/>
    <lineage>
        <taxon>Bacteria</taxon>
        <taxon>Pseudomonadati</taxon>
        <taxon>Pseudomonadota</taxon>
        <taxon>Gammaproteobacteria</taxon>
        <taxon>Vibrionales</taxon>
        <taxon>Vibrionaceae</taxon>
        <taxon>Enterovibrio</taxon>
    </lineage>
</organism>
<dbReference type="EMBL" id="NBYY01000009">
    <property type="protein sequence ID" value="PCS23756.1"/>
    <property type="molecule type" value="Genomic_DNA"/>
</dbReference>
<dbReference type="SUPFAM" id="SSF55811">
    <property type="entry name" value="Nudix"/>
    <property type="match status" value="1"/>
</dbReference>